<reference evidence="2" key="1">
    <citation type="journal article" date="2020" name="Nat. Chem.">
        <title>Acyltransferase that catalyses the condensation of polyketide and peptide moieties of goadvionin hybrid lipopeptides.</title>
        <authorList>
            <person name="Kozakai R."/>
            <person name="Ono T."/>
            <person name="Hoshino S."/>
            <person name="Takahashi H."/>
            <person name="Katsuyama Y."/>
            <person name="Sugai Y."/>
            <person name="Ozaki T."/>
            <person name="Teramoto K."/>
            <person name="Teramoto K."/>
            <person name="Tanaka K."/>
            <person name="Abe I."/>
            <person name="Asamizu S."/>
            <person name="Onaka H."/>
        </authorList>
    </citation>
    <scope>NUCLEOTIDE SEQUENCE</scope>
    <source>
        <strain evidence="2">TP-A0584</strain>
    </source>
</reference>
<protein>
    <submittedName>
        <fullName evidence="2">GNAT superfamily acyltransferase</fullName>
    </submittedName>
</protein>
<dbReference type="GO" id="GO:0016747">
    <property type="term" value="F:acyltransferase activity, transferring groups other than amino-acyl groups"/>
    <property type="evidence" value="ECO:0007669"/>
    <property type="project" value="InterPro"/>
</dbReference>
<organism evidence="2">
    <name type="scientific">Streptomyces sp. TP-A0584</name>
    <dbReference type="NCBI Taxonomy" id="314563"/>
    <lineage>
        <taxon>Bacteria</taxon>
        <taxon>Bacillati</taxon>
        <taxon>Actinomycetota</taxon>
        <taxon>Actinomycetes</taxon>
        <taxon>Kitasatosporales</taxon>
        <taxon>Streptomycetaceae</taxon>
        <taxon>Streptomyces</taxon>
    </lineage>
</organism>
<dbReference type="PANTHER" id="PTHR43415:SF3">
    <property type="entry name" value="GNAT-FAMILY ACETYLTRANSFERASE"/>
    <property type="match status" value="1"/>
</dbReference>
<gene>
    <name evidence="2" type="primary">gdvG</name>
</gene>
<dbReference type="InterPro" id="IPR000182">
    <property type="entry name" value="GNAT_dom"/>
</dbReference>
<dbReference type="EMBL" id="LC481990">
    <property type="protein sequence ID" value="BBK08001.1"/>
    <property type="molecule type" value="Genomic_DNA"/>
</dbReference>
<accession>A0A6S4QDP2</accession>
<sequence length="211" mass="23232">MRGDFVSLQRCTDADFERIADWSMSAASTYSSGAPQLLTGEAIRQAARQSGMSFLMVVTHEGERIGAVNWGPLAYHGSYTIGSVIGAAGLWTQGYGVEANVLLLNHLFHALNARRVQMTLGTHNRHMLQIVVNAGFVVEGILRDYFFADGQYFDAVTCSLLREEFYALAEEAELGLAADTVPADDKAAARRMLTAHLDHRSAAYLRNLFER</sequence>
<dbReference type="InterPro" id="IPR016181">
    <property type="entry name" value="Acyl_CoA_acyltransferase"/>
</dbReference>
<dbReference type="Gene3D" id="3.40.630.30">
    <property type="match status" value="1"/>
</dbReference>
<dbReference type="SUPFAM" id="SSF55729">
    <property type="entry name" value="Acyl-CoA N-acyltransferases (Nat)"/>
    <property type="match status" value="1"/>
</dbReference>
<keyword evidence="2" id="KW-0808">Transferase</keyword>
<dbReference type="AlphaFoldDB" id="A0A6S4QDP2"/>
<dbReference type="Pfam" id="PF13302">
    <property type="entry name" value="Acetyltransf_3"/>
    <property type="match status" value="1"/>
</dbReference>
<evidence type="ECO:0000313" key="2">
    <source>
        <dbReference type="EMBL" id="BBK08001.1"/>
    </source>
</evidence>
<dbReference type="PANTHER" id="PTHR43415">
    <property type="entry name" value="SPERMIDINE N(1)-ACETYLTRANSFERASE"/>
    <property type="match status" value="1"/>
</dbReference>
<evidence type="ECO:0000259" key="1">
    <source>
        <dbReference type="Pfam" id="PF13302"/>
    </source>
</evidence>
<name>A0A6S4QDP2_9ACTN</name>
<feature type="domain" description="N-acetyltransferase" evidence="1">
    <location>
        <begin position="8"/>
        <end position="137"/>
    </location>
</feature>
<keyword evidence="2" id="KW-0012">Acyltransferase</keyword>
<proteinExistence type="predicted"/>